<accession>A0AAW0W386</accession>
<dbReference type="EMBL" id="JARKIK010000088">
    <property type="protein sequence ID" value="KAK8723660.1"/>
    <property type="molecule type" value="Genomic_DNA"/>
</dbReference>
<organism evidence="2 3">
    <name type="scientific">Cherax quadricarinatus</name>
    <name type="common">Australian red claw crayfish</name>
    <dbReference type="NCBI Taxonomy" id="27406"/>
    <lineage>
        <taxon>Eukaryota</taxon>
        <taxon>Metazoa</taxon>
        <taxon>Ecdysozoa</taxon>
        <taxon>Arthropoda</taxon>
        <taxon>Crustacea</taxon>
        <taxon>Multicrustacea</taxon>
        <taxon>Malacostraca</taxon>
        <taxon>Eumalacostraca</taxon>
        <taxon>Eucarida</taxon>
        <taxon>Decapoda</taxon>
        <taxon>Pleocyemata</taxon>
        <taxon>Astacidea</taxon>
        <taxon>Parastacoidea</taxon>
        <taxon>Parastacidae</taxon>
        <taxon>Cherax</taxon>
    </lineage>
</organism>
<keyword evidence="3" id="KW-1185">Reference proteome</keyword>
<feature type="region of interest" description="Disordered" evidence="1">
    <location>
        <begin position="171"/>
        <end position="194"/>
    </location>
</feature>
<protein>
    <submittedName>
        <fullName evidence="2">Uncharacterized protein</fullName>
    </submittedName>
</protein>
<reference evidence="2 3" key="1">
    <citation type="journal article" date="2024" name="BMC Genomics">
        <title>Genome assembly of redclaw crayfish (Cherax quadricarinatus) provides insights into its immune adaptation and hypoxia tolerance.</title>
        <authorList>
            <person name="Liu Z."/>
            <person name="Zheng J."/>
            <person name="Li H."/>
            <person name="Fang K."/>
            <person name="Wang S."/>
            <person name="He J."/>
            <person name="Zhou D."/>
            <person name="Weng S."/>
            <person name="Chi M."/>
            <person name="Gu Z."/>
            <person name="He J."/>
            <person name="Li F."/>
            <person name="Wang M."/>
        </authorList>
    </citation>
    <scope>NUCLEOTIDE SEQUENCE [LARGE SCALE GENOMIC DNA]</scope>
    <source>
        <strain evidence="2">ZL_2023a</strain>
    </source>
</reference>
<dbReference type="Proteomes" id="UP001445076">
    <property type="component" value="Unassembled WGS sequence"/>
</dbReference>
<dbReference type="AlphaFoldDB" id="A0AAW0W386"/>
<evidence type="ECO:0000313" key="3">
    <source>
        <dbReference type="Proteomes" id="UP001445076"/>
    </source>
</evidence>
<feature type="non-terminal residue" evidence="2">
    <location>
        <position position="1"/>
    </location>
</feature>
<feature type="region of interest" description="Disordered" evidence="1">
    <location>
        <begin position="18"/>
        <end position="77"/>
    </location>
</feature>
<evidence type="ECO:0000313" key="2">
    <source>
        <dbReference type="EMBL" id="KAK8723660.1"/>
    </source>
</evidence>
<sequence length="194" mass="21059">EREEEAKRARVDIVVQEARARSPASPGEACSSSWGRVRVKKERADTSDTVPEDLRGSVSPSRYGGRLREEGGEEGAGLSKDIVQQLVSSGSSRITLSEKDAAGSHYISDVWCGPLQHASIATRWSPTPSTAAREACCDTVAQLLTSTPDILTMLCLPRKGTRDWVTLRRPQCAPTPQLPPTPPSLTRLKDHRSA</sequence>
<proteinExistence type="predicted"/>
<evidence type="ECO:0000256" key="1">
    <source>
        <dbReference type="SAM" id="MobiDB-lite"/>
    </source>
</evidence>
<gene>
    <name evidence="2" type="ORF">OTU49_011482</name>
</gene>
<comment type="caution">
    <text evidence="2">The sequence shown here is derived from an EMBL/GenBank/DDBJ whole genome shotgun (WGS) entry which is preliminary data.</text>
</comment>
<name>A0AAW0W386_CHEQU</name>